<dbReference type="GeneID" id="109720393"/>
<feature type="region of interest" description="Disordered" evidence="1">
    <location>
        <begin position="1"/>
        <end position="24"/>
    </location>
</feature>
<dbReference type="OrthoDB" id="683390at2759"/>
<name>A0A6P5GB26_ANACO</name>
<feature type="region of interest" description="Disordered" evidence="1">
    <location>
        <begin position="161"/>
        <end position="182"/>
    </location>
</feature>
<feature type="compositionally biased region" description="Polar residues" evidence="1">
    <location>
        <begin position="196"/>
        <end position="205"/>
    </location>
</feature>
<dbReference type="Proteomes" id="UP000515123">
    <property type="component" value="Linkage group 1"/>
</dbReference>
<feature type="compositionally biased region" description="Basic and acidic residues" evidence="1">
    <location>
        <begin position="15"/>
        <end position="24"/>
    </location>
</feature>
<dbReference type="AlphaFoldDB" id="A0A6P5GB26"/>
<feature type="compositionally biased region" description="Pro residues" evidence="1">
    <location>
        <begin position="207"/>
        <end position="219"/>
    </location>
</feature>
<reference evidence="4" key="2">
    <citation type="submission" date="2025-08" db="UniProtKB">
        <authorList>
            <consortium name="RefSeq"/>
        </authorList>
    </citation>
    <scope>IDENTIFICATION</scope>
    <source>
        <tissue evidence="4">Leaf</tissue>
    </source>
</reference>
<feature type="compositionally biased region" description="Polar residues" evidence="1">
    <location>
        <begin position="161"/>
        <end position="174"/>
    </location>
</feature>
<dbReference type="InterPro" id="IPR024752">
    <property type="entry name" value="Myb/SANT-like_dom"/>
</dbReference>
<feature type="region of interest" description="Disordered" evidence="1">
    <location>
        <begin position="194"/>
        <end position="242"/>
    </location>
</feature>
<evidence type="ECO:0000256" key="1">
    <source>
        <dbReference type="SAM" id="MobiDB-lite"/>
    </source>
</evidence>
<dbReference type="Pfam" id="PF12776">
    <property type="entry name" value="Myb_DNA-bind_3"/>
    <property type="match status" value="1"/>
</dbReference>
<proteinExistence type="predicted"/>
<gene>
    <name evidence="4" type="primary">LOC109720393</name>
</gene>
<dbReference type="PANTHER" id="PTHR47072:SF5">
    <property type="entry name" value="MYB_SANT-LIKE DOMAIN-CONTAINING PROTEIN"/>
    <property type="match status" value="1"/>
</dbReference>
<evidence type="ECO:0000313" key="3">
    <source>
        <dbReference type="Proteomes" id="UP000515123"/>
    </source>
</evidence>
<organism evidence="3 4">
    <name type="scientific">Ananas comosus</name>
    <name type="common">Pineapple</name>
    <name type="synonym">Ananas ananas</name>
    <dbReference type="NCBI Taxonomy" id="4615"/>
    <lineage>
        <taxon>Eukaryota</taxon>
        <taxon>Viridiplantae</taxon>
        <taxon>Streptophyta</taxon>
        <taxon>Embryophyta</taxon>
        <taxon>Tracheophyta</taxon>
        <taxon>Spermatophyta</taxon>
        <taxon>Magnoliopsida</taxon>
        <taxon>Liliopsida</taxon>
        <taxon>Poales</taxon>
        <taxon>Bromeliaceae</taxon>
        <taxon>Bromelioideae</taxon>
        <taxon>Ananas</taxon>
    </lineage>
</organism>
<sequence length="340" mass="39460">MAGEAPHAFPPPTESDPKKQSRAKWTDMHRAYLVELLQEHNKDKWRGQNGWNKEGWRSIHKAMITKFSHSNYTLEQVKDQEQQLKKQFKAVKNLVEMSGFGWDGDKKMVSAPSEVWEPLINNNKELRKWHNKPFPWYEALYDIYEGTYAEGKRARGCEYYSNHSRGSSSTSQPESPLATIPGVRDNFDEHVEETQEVNLSAQIPSPSDLPHPVQVPPPSQSQMQAQEEARTASSSKKRKMRSGNINKMEDYLIVKERGDDKLAKAIVTAAEVQTRSYHDDKYSVDKCMEVFYALPDPWTADEVFKATRVFQRKKKNREAWLSLKDEHRAYWIKKAWEEGI</sequence>
<protein>
    <submittedName>
        <fullName evidence="4">L10-interacting MYB domain-containing protein-like isoform X1</fullName>
    </submittedName>
</protein>
<evidence type="ECO:0000313" key="4">
    <source>
        <dbReference type="RefSeq" id="XP_020103058.1"/>
    </source>
</evidence>
<dbReference type="RefSeq" id="XP_020103058.1">
    <property type="nucleotide sequence ID" value="XM_020247469.1"/>
</dbReference>
<dbReference type="Gramene" id="Aco024635.1.mrna1">
    <property type="protein sequence ID" value="Aco024635.1.mrna1"/>
    <property type="gene ID" value="Aco024635.1.path1"/>
</dbReference>
<reference evidence="3" key="1">
    <citation type="journal article" date="2015" name="Nat. Genet.">
        <title>The pineapple genome and the evolution of CAM photosynthesis.</title>
        <authorList>
            <person name="Ming R."/>
            <person name="VanBuren R."/>
            <person name="Wai C.M."/>
            <person name="Tang H."/>
            <person name="Schatz M.C."/>
            <person name="Bowers J.E."/>
            <person name="Lyons E."/>
            <person name="Wang M.L."/>
            <person name="Chen J."/>
            <person name="Biggers E."/>
            <person name="Zhang J."/>
            <person name="Huang L."/>
            <person name="Zhang L."/>
            <person name="Miao W."/>
            <person name="Zhang J."/>
            <person name="Ye Z."/>
            <person name="Miao C."/>
            <person name="Lin Z."/>
            <person name="Wang H."/>
            <person name="Zhou H."/>
            <person name="Yim W.C."/>
            <person name="Priest H.D."/>
            <person name="Zheng C."/>
            <person name="Woodhouse M."/>
            <person name="Edger P.P."/>
            <person name="Guyot R."/>
            <person name="Guo H.B."/>
            <person name="Guo H."/>
            <person name="Zheng G."/>
            <person name="Singh R."/>
            <person name="Sharma A."/>
            <person name="Min X."/>
            <person name="Zheng Y."/>
            <person name="Lee H."/>
            <person name="Gurtowski J."/>
            <person name="Sedlazeck F.J."/>
            <person name="Harkess A."/>
            <person name="McKain M.R."/>
            <person name="Liao Z."/>
            <person name="Fang J."/>
            <person name="Liu J."/>
            <person name="Zhang X."/>
            <person name="Zhang Q."/>
            <person name="Hu W."/>
            <person name="Qin Y."/>
            <person name="Wang K."/>
            <person name="Chen L.Y."/>
            <person name="Shirley N."/>
            <person name="Lin Y.R."/>
            <person name="Liu L.Y."/>
            <person name="Hernandez A.G."/>
            <person name="Wright C.L."/>
            <person name="Bulone V."/>
            <person name="Tuskan G.A."/>
            <person name="Heath K."/>
            <person name="Zee F."/>
            <person name="Moore P.H."/>
            <person name="Sunkar R."/>
            <person name="Leebens-Mack J.H."/>
            <person name="Mockler T."/>
            <person name="Bennetzen J.L."/>
            <person name="Freeling M."/>
            <person name="Sankoff D."/>
            <person name="Paterson A.H."/>
            <person name="Zhu X."/>
            <person name="Yang X."/>
            <person name="Smith J.A."/>
            <person name="Cushman J.C."/>
            <person name="Paull R.E."/>
            <person name="Yu Q."/>
        </authorList>
    </citation>
    <scope>NUCLEOTIDE SEQUENCE [LARGE SCALE GENOMIC DNA]</scope>
    <source>
        <strain evidence="3">cv. F153</strain>
    </source>
</reference>
<feature type="domain" description="Myb/SANT-like" evidence="2">
    <location>
        <begin position="24"/>
        <end position="117"/>
    </location>
</feature>
<accession>A0A6P5GB26</accession>
<keyword evidence="3" id="KW-1185">Reference proteome</keyword>
<evidence type="ECO:0000259" key="2">
    <source>
        <dbReference type="Pfam" id="PF12776"/>
    </source>
</evidence>
<dbReference type="PANTHER" id="PTHR47072">
    <property type="match status" value="1"/>
</dbReference>